<dbReference type="RefSeq" id="WP_096182229.1">
    <property type="nucleotide sequence ID" value="NZ_BDUF01000057.1"/>
</dbReference>
<comment type="caution">
    <text evidence="3">The sequence shown here is derived from an EMBL/GenBank/DDBJ whole genome shotgun (WGS) entry which is preliminary data.</text>
</comment>
<dbReference type="InterPro" id="IPR001387">
    <property type="entry name" value="Cro/C1-type_HTH"/>
</dbReference>
<dbReference type="AlphaFoldDB" id="A0A292YNM8"/>
<dbReference type="Gene3D" id="1.10.260.40">
    <property type="entry name" value="lambda repressor-like DNA-binding domains"/>
    <property type="match status" value="1"/>
</dbReference>
<dbReference type="Proteomes" id="UP000217785">
    <property type="component" value="Unassembled WGS sequence"/>
</dbReference>
<dbReference type="InterPro" id="IPR014710">
    <property type="entry name" value="RmlC-like_jellyroll"/>
</dbReference>
<feature type="domain" description="HTH cro/C1-type" evidence="2">
    <location>
        <begin position="7"/>
        <end position="61"/>
    </location>
</feature>
<sequence length="179" mass="20019">MNIGEKIRKQRKLLGLTINDVAERVGVSTSLISQIENDKADPSLVTLKKIVHVLQIRFADLFNDESSMSPVVRKDQRKKIVLGKNAGIVQELLAPDIKRNLELLLITYKEGESSEGVLIHQGEECGLVLEGRLELTIGTDVYELEEGDSVYFNSDIPHSFKNIGKGPLKLVWIITPVTW</sequence>
<dbReference type="CDD" id="cd00093">
    <property type="entry name" value="HTH_XRE"/>
    <property type="match status" value="1"/>
</dbReference>
<reference evidence="4" key="1">
    <citation type="submission" date="2017-07" db="EMBL/GenBank/DDBJ databases">
        <title>Draft genome sequence of Effusibacillus lacus strain skLN1.</title>
        <authorList>
            <person name="Watanabe M."/>
            <person name="Kojima H."/>
            <person name="Fukui M."/>
        </authorList>
    </citation>
    <scope>NUCLEOTIDE SEQUENCE [LARGE SCALE GENOMIC DNA]</scope>
    <source>
        <strain evidence="4">skLN1</strain>
    </source>
</reference>
<dbReference type="PANTHER" id="PTHR46797">
    <property type="entry name" value="HTH-TYPE TRANSCRIPTIONAL REGULATOR"/>
    <property type="match status" value="1"/>
</dbReference>
<dbReference type="OrthoDB" id="34624at2"/>
<dbReference type="InterPro" id="IPR050807">
    <property type="entry name" value="TransReg_Diox_bact_type"/>
</dbReference>
<name>A0A292YNM8_9BACL</name>
<evidence type="ECO:0000313" key="3">
    <source>
        <dbReference type="EMBL" id="GAX90509.1"/>
    </source>
</evidence>
<dbReference type="Pfam" id="PF07883">
    <property type="entry name" value="Cupin_2"/>
    <property type="match status" value="1"/>
</dbReference>
<evidence type="ECO:0000256" key="1">
    <source>
        <dbReference type="ARBA" id="ARBA00023125"/>
    </source>
</evidence>
<accession>A0A292YNM8</accession>
<dbReference type="GO" id="GO:0005829">
    <property type="term" value="C:cytosol"/>
    <property type="evidence" value="ECO:0007669"/>
    <property type="project" value="TreeGrafter"/>
</dbReference>
<proteinExistence type="predicted"/>
<dbReference type="Gene3D" id="2.60.120.10">
    <property type="entry name" value="Jelly Rolls"/>
    <property type="match status" value="1"/>
</dbReference>
<dbReference type="GO" id="GO:0003677">
    <property type="term" value="F:DNA binding"/>
    <property type="evidence" value="ECO:0007669"/>
    <property type="project" value="UniProtKB-KW"/>
</dbReference>
<dbReference type="Pfam" id="PF01381">
    <property type="entry name" value="HTH_3"/>
    <property type="match status" value="1"/>
</dbReference>
<dbReference type="SMART" id="SM00530">
    <property type="entry name" value="HTH_XRE"/>
    <property type="match status" value="1"/>
</dbReference>
<keyword evidence="1" id="KW-0238">DNA-binding</keyword>
<gene>
    <name evidence="3" type="ORF">EFBL_2136</name>
</gene>
<dbReference type="SUPFAM" id="SSF51182">
    <property type="entry name" value="RmlC-like cupins"/>
    <property type="match status" value="1"/>
</dbReference>
<keyword evidence="4" id="KW-1185">Reference proteome</keyword>
<organism evidence="3 4">
    <name type="scientific">Effusibacillus lacus</name>
    <dbReference type="NCBI Taxonomy" id="1348429"/>
    <lineage>
        <taxon>Bacteria</taxon>
        <taxon>Bacillati</taxon>
        <taxon>Bacillota</taxon>
        <taxon>Bacilli</taxon>
        <taxon>Bacillales</taxon>
        <taxon>Alicyclobacillaceae</taxon>
        <taxon>Effusibacillus</taxon>
    </lineage>
</organism>
<evidence type="ECO:0000313" key="4">
    <source>
        <dbReference type="Proteomes" id="UP000217785"/>
    </source>
</evidence>
<dbReference type="InterPro" id="IPR011051">
    <property type="entry name" value="RmlC_Cupin_sf"/>
</dbReference>
<dbReference type="EMBL" id="BDUF01000057">
    <property type="protein sequence ID" value="GAX90509.1"/>
    <property type="molecule type" value="Genomic_DNA"/>
</dbReference>
<dbReference type="CDD" id="cd02209">
    <property type="entry name" value="cupin_XRE_C"/>
    <property type="match status" value="1"/>
</dbReference>
<protein>
    <submittedName>
        <fullName evidence="3">XRE family transcriptional regulator</fullName>
    </submittedName>
</protein>
<dbReference type="GO" id="GO:0003700">
    <property type="term" value="F:DNA-binding transcription factor activity"/>
    <property type="evidence" value="ECO:0007669"/>
    <property type="project" value="TreeGrafter"/>
</dbReference>
<dbReference type="InterPro" id="IPR010982">
    <property type="entry name" value="Lambda_DNA-bd_dom_sf"/>
</dbReference>
<dbReference type="PANTHER" id="PTHR46797:SF2">
    <property type="entry name" value="TRANSCRIPTIONAL REGULATOR"/>
    <property type="match status" value="1"/>
</dbReference>
<dbReference type="PROSITE" id="PS50943">
    <property type="entry name" value="HTH_CROC1"/>
    <property type="match status" value="1"/>
</dbReference>
<dbReference type="InterPro" id="IPR013096">
    <property type="entry name" value="Cupin_2"/>
</dbReference>
<evidence type="ECO:0000259" key="2">
    <source>
        <dbReference type="PROSITE" id="PS50943"/>
    </source>
</evidence>
<dbReference type="SUPFAM" id="SSF47413">
    <property type="entry name" value="lambda repressor-like DNA-binding domains"/>
    <property type="match status" value="1"/>
</dbReference>